<gene>
    <name evidence="1" type="ORF">BDM02DRAFT_3177050</name>
</gene>
<name>A0ACB6ZWY9_THEGA</name>
<keyword evidence="2" id="KW-1185">Reference proteome</keyword>
<organism evidence="1 2">
    <name type="scientific">Thelephora ganbajun</name>
    <name type="common">Ganba fungus</name>
    <dbReference type="NCBI Taxonomy" id="370292"/>
    <lineage>
        <taxon>Eukaryota</taxon>
        <taxon>Fungi</taxon>
        <taxon>Dikarya</taxon>
        <taxon>Basidiomycota</taxon>
        <taxon>Agaricomycotina</taxon>
        <taxon>Agaricomycetes</taxon>
        <taxon>Thelephorales</taxon>
        <taxon>Thelephoraceae</taxon>
        <taxon>Thelephora</taxon>
    </lineage>
</organism>
<evidence type="ECO:0000313" key="1">
    <source>
        <dbReference type="EMBL" id="KAF9654117.1"/>
    </source>
</evidence>
<reference evidence="1" key="2">
    <citation type="journal article" date="2020" name="Nat. Commun.">
        <title>Large-scale genome sequencing of mycorrhizal fungi provides insights into the early evolution of symbiotic traits.</title>
        <authorList>
            <person name="Miyauchi S."/>
            <person name="Kiss E."/>
            <person name="Kuo A."/>
            <person name="Drula E."/>
            <person name="Kohler A."/>
            <person name="Sanchez-Garcia M."/>
            <person name="Morin E."/>
            <person name="Andreopoulos B."/>
            <person name="Barry K.W."/>
            <person name="Bonito G."/>
            <person name="Buee M."/>
            <person name="Carver A."/>
            <person name="Chen C."/>
            <person name="Cichocki N."/>
            <person name="Clum A."/>
            <person name="Culley D."/>
            <person name="Crous P.W."/>
            <person name="Fauchery L."/>
            <person name="Girlanda M."/>
            <person name="Hayes R.D."/>
            <person name="Keri Z."/>
            <person name="LaButti K."/>
            <person name="Lipzen A."/>
            <person name="Lombard V."/>
            <person name="Magnuson J."/>
            <person name="Maillard F."/>
            <person name="Murat C."/>
            <person name="Nolan M."/>
            <person name="Ohm R.A."/>
            <person name="Pangilinan J."/>
            <person name="Pereira M.F."/>
            <person name="Perotto S."/>
            <person name="Peter M."/>
            <person name="Pfister S."/>
            <person name="Riley R."/>
            <person name="Sitrit Y."/>
            <person name="Stielow J.B."/>
            <person name="Szollosi G."/>
            <person name="Zifcakova L."/>
            <person name="Stursova M."/>
            <person name="Spatafora J.W."/>
            <person name="Tedersoo L."/>
            <person name="Vaario L.M."/>
            <person name="Yamada A."/>
            <person name="Yan M."/>
            <person name="Wang P."/>
            <person name="Xu J."/>
            <person name="Bruns T."/>
            <person name="Baldrian P."/>
            <person name="Vilgalys R."/>
            <person name="Dunand C."/>
            <person name="Henrissat B."/>
            <person name="Grigoriev I.V."/>
            <person name="Hibbett D."/>
            <person name="Nagy L.G."/>
            <person name="Martin F.M."/>
        </authorList>
    </citation>
    <scope>NUCLEOTIDE SEQUENCE</scope>
    <source>
        <strain evidence="1">P2</strain>
    </source>
</reference>
<dbReference type="EMBL" id="MU117961">
    <property type="protein sequence ID" value="KAF9654117.1"/>
    <property type="molecule type" value="Genomic_DNA"/>
</dbReference>
<comment type="caution">
    <text evidence="1">The sequence shown here is derived from an EMBL/GenBank/DDBJ whole genome shotgun (WGS) entry which is preliminary data.</text>
</comment>
<dbReference type="Proteomes" id="UP000886501">
    <property type="component" value="Unassembled WGS sequence"/>
</dbReference>
<accession>A0ACB6ZWY9</accession>
<proteinExistence type="predicted"/>
<evidence type="ECO:0000313" key="2">
    <source>
        <dbReference type="Proteomes" id="UP000886501"/>
    </source>
</evidence>
<reference evidence="1" key="1">
    <citation type="submission" date="2019-10" db="EMBL/GenBank/DDBJ databases">
        <authorList>
            <consortium name="DOE Joint Genome Institute"/>
            <person name="Kuo A."/>
            <person name="Miyauchi S."/>
            <person name="Kiss E."/>
            <person name="Drula E."/>
            <person name="Kohler A."/>
            <person name="Sanchez-Garcia M."/>
            <person name="Andreopoulos B."/>
            <person name="Barry K.W."/>
            <person name="Bonito G."/>
            <person name="Buee M."/>
            <person name="Carver A."/>
            <person name="Chen C."/>
            <person name="Cichocki N."/>
            <person name="Clum A."/>
            <person name="Culley D."/>
            <person name="Crous P.W."/>
            <person name="Fauchery L."/>
            <person name="Girlanda M."/>
            <person name="Hayes R."/>
            <person name="Keri Z."/>
            <person name="Labutti K."/>
            <person name="Lipzen A."/>
            <person name="Lombard V."/>
            <person name="Magnuson J."/>
            <person name="Maillard F."/>
            <person name="Morin E."/>
            <person name="Murat C."/>
            <person name="Nolan M."/>
            <person name="Ohm R."/>
            <person name="Pangilinan J."/>
            <person name="Pereira M."/>
            <person name="Perotto S."/>
            <person name="Peter M."/>
            <person name="Riley R."/>
            <person name="Sitrit Y."/>
            <person name="Stielow B."/>
            <person name="Szollosi G."/>
            <person name="Zifcakova L."/>
            <person name="Stursova M."/>
            <person name="Spatafora J.W."/>
            <person name="Tedersoo L."/>
            <person name="Vaario L.-M."/>
            <person name="Yamada A."/>
            <person name="Yan M."/>
            <person name="Wang P."/>
            <person name="Xu J."/>
            <person name="Bruns T."/>
            <person name="Baldrian P."/>
            <person name="Vilgalys R."/>
            <person name="Henrissat B."/>
            <person name="Grigoriev I.V."/>
            <person name="Hibbett D."/>
            <person name="Nagy L.G."/>
            <person name="Martin F.M."/>
        </authorList>
    </citation>
    <scope>NUCLEOTIDE SEQUENCE</scope>
    <source>
        <strain evidence="1">P2</strain>
    </source>
</reference>
<protein>
    <submittedName>
        <fullName evidence="1">Uncharacterized protein</fullName>
    </submittedName>
</protein>
<sequence length="452" mass="49422">MAKGKAANPADAYRKAQRKKEIKKNKAERQKNRDFALVKKDTTEIEEEIEQLEKKETPSATEQARLKELKADLEKVNKKKEEWVEEHPEHRKLVFKPKRRPQDEETRPPSSIGPTSRNLFKKNGLPRHPERSIYYDPVMNPYGLPPPGMPYMEKPLPPEGSKGQEQDNSDSDDDIVMPEGPPPGVEEEPVDSDDDIPMPEGPPPSKEQGFSSHVRPVVLLSQQPLPPAIPPYPVPSMYPIPLPPTGFIPPPPPPQFIPPPPLGFPGIPPPPPGFAVVPYPTPPVPGLPPLPPGFPIPPMPYSNTPVPMPPPPPGFFPRKRPGSGQDPLSTIPHRTLQGHPSLPPKPGSVKSDAISSSATVSAEPELRDLRKESTAFMPTSVKRKKAPATPKVNAAPSVGTTEEVEPTAPRPDLLSTLQGQFGPASPEPTAKKAKTGTKDDYAKFIEEMGDIL</sequence>